<feature type="transmembrane region" description="Helical" evidence="1">
    <location>
        <begin position="140"/>
        <end position="158"/>
    </location>
</feature>
<feature type="transmembrane region" description="Helical" evidence="1">
    <location>
        <begin position="170"/>
        <end position="186"/>
    </location>
</feature>
<evidence type="ECO:0000256" key="1">
    <source>
        <dbReference type="SAM" id="Phobius"/>
    </source>
</evidence>
<proteinExistence type="predicted"/>
<keyword evidence="1" id="KW-0812">Transmembrane</keyword>
<reference evidence="3" key="1">
    <citation type="submission" date="2017-02" db="EMBL/GenBank/DDBJ databases">
        <authorList>
            <person name="Varghese N."/>
            <person name="Submissions S."/>
        </authorList>
    </citation>
    <scope>NUCLEOTIDE SEQUENCE [LARGE SCALE GENOMIC DNA]</scope>
    <source>
        <strain evidence="3">R11H</strain>
    </source>
</reference>
<feature type="transmembrane region" description="Helical" evidence="1">
    <location>
        <begin position="229"/>
        <end position="247"/>
    </location>
</feature>
<feature type="transmembrane region" description="Helical" evidence="1">
    <location>
        <begin position="349"/>
        <end position="369"/>
    </location>
</feature>
<feature type="transmembrane region" description="Helical" evidence="1">
    <location>
        <begin position="296"/>
        <end position="316"/>
    </location>
</feature>
<organism evidence="2 3">
    <name type="scientific">Sphingopyxis flava</name>
    <dbReference type="NCBI Taxonomy" id="1507287"/>
    <lineage>
        <taxon>Bacteria</taxon>
        <taxon>Pseudomonadati</taxon>
        <taxon>Pseudomonadota</taxon>
        <taxon>Alphaproteobacteria</taxon>
        <taxon>Sphingomonadales</taxon>
        <taxon>Sphingomonadaceae</taxon>
        <taxon>Sphingopyxis</taxon>
    </lineage>
</organism>
<protein>
    <recommendedName>
        <fullName evidence="4">4-amino-4-deoxy-L-arabinose transferase</fullName>
    </recommendedName>
</protein>
<keyword evidence="3" id="KW-1185">Reference proteome</keyword>
<dbReference type="EMBL" id="FUYP01000005">
    <property type="protein sequence ID" value="SKB42580.1"/>
    <property type="molecule type" value="Genomic_DNA"/>
</dbReference>
<dbReference type="AlphaFoldDB" id="A0A1T5B6J5"/>
<evidence type="ECO:0008006" key="4">
    <source>
        <dbReference type="Google" id="ProtNLM"/>
    </source>
</evidence>
<feature type="transmembrane region" description="Helical" evidence="1">
    <location>
        <begin position="110"/>
        <end position="128"/>
    </location>
</feature>
<gene>
    <name evidence="2" type="ORF">SAMN06295937_1005184</name>
</gene>
<dbReference type="Proteomes" id="UP000190044">
    <property type="component" value="Unassembled WGS sequence"/>
</dbReference>
<accession>A0A1T5B6J5</accession>
<feature type="transmembrane region" description="Helical" evidence="1">
    <location>
        <begin position="206"/>
        <end position="222"/>
    </location>
</feature>
<evidence type="ECO:0000313" key="2">
    <source>
        <dbReference type="EMBL" id="SKB42580.1"/>
    </source>
</evidence>
<feature type="transmembrane region" description="Helical" evidence="1">
    <location>
        <begin position="381"/>
        <end position="399"/>
    </location>
</feature>
<name>A0A1T5B6J5_9SPHN</name>
<evidence type="ECO:0000313" key="3">
    <source>
        <dbReference type="Proteomes" id="UP000190044"/>
    </source>
</evidence>
<sequence length="603" mass="65653">MMREVFLTPFAGPRGSNRLALLAGLLVALISLFIYREAIPALALRDADDYMRLAQVRDLMAGQGWWDITQYRVDPASGGGAMHWSRFIDAQIAALIWLLTLLLGAEMGEGWAVAIYPPLLMIPLFWLLGRILAQLGDRRLLMAGLLVAATSVTFLHYFAPFRIDHHNWQLMLSVAMLWLALGEASFRRGIAAALVITAHVEISLEGLPYLAIFGALFALAWLRDPEKAPRLAGFAVGLVILPPLWLFAFRGPPALLEVHCDAFTRPYVAGVATAGAVLFLWLKGPAALRATWVRRGMGLTLAGLAAAGVFLMLGHACRSGPFGELEPLVRTYWYNLVVEGQPIWRQRPASAALFAIPMLIGLGATLWAWRRAPGGWMRDNWFRVSFAALGGGLLSVLVFRTSAVAHVYLVPGFAAMLLAVWNWSREMQSAPRRVAGAVLVLAALPACESLLASSLVEWIAPPERQRAENQACPNPAMLAPLAEERAGLLFAPVDIGPTLLVLTPHSVVATGHHRNHAAMNRVITAYVSRPEDAEPIVRASGATWVTLCTHLPEIDNLSKANPEGLAALLARGQTVEWLRPEPALSRGDFAVYRVLPPLSPAGN</sequence>
<feature type="transmembrane region" description="Helical" evidence="1">
    <location>
        <begin position="405"/>
        <end position="423"/>
    </location>
</feature>
<feature type="transmembrane region" description="Helical" evidence="1">
    <location>
        <begin position="267"/>
        <end position="284"/>
    </location>
</feature>
<feature type="transmembrane region" description="Helical" evidence="1">
    <location>
        <begin position="435"/>
        <end position="460"/>
    </location>
</feature>
<keyword evidence="1" id="KW-1133">Transmembrane helix</keyword>
<feature type="transmembrane region" description="Helical" evidence="1">
    <location>
        <begin position="84"/>
        <end position="103"/>
    </location>
</feature>
<keyword evidence="1" id="KW-0472">Membrane</keyword>